<sequence length="196" mass="21815">MRVCHPYGMRRPSALTRVVQGLGSWTGGGDGGRVRITGPRAPGWAFGGARTKTVGGARAALFFVSRALVLAALSVFVHQVLPFWGMLLWSERRRRARPRYRRSAWTYRPIDVLVPSRSRAGYDSGWCVESQFAPVLGLWLARMLQVVTPERHRMGCGRYRVWGCRLCSGRPFKSDARKSCSSPNPSKPPEQTAAAK</sequence>
<reference evidence="3" key="1">
    <citation type="submission" date="2023-03" db="EMBL/GenBank/DDBJ databases">
        <title>Massive genome expansion in bonnet fungi (Mycena s.s.) driven by repeated elements and novel gene families across ecological guilds.</title>
        <authorList>
            <consortium name="Lawrence Berkeley National Laboratory"/>
            <person name="Harder C.B."/>
            <person name="Miyauchi S."/>
            <person name="Viragh M."/>
            <person name="Kuo A."/>
            <person name="Thoen E."/>
            <person name="Andreopoulos B."/>
            <person name="Lu D."/>
            <person name="Skrede I."/>
            <person name="Drula E."/>
            <person name="Henrissat B."/>
            <person name="Morin E."/>
            <person name="Kohler A."/>
            <person name="Barry K."/>
            <person name="LaButti K."/>
            <person name="Morin E."/>
            <person name="Salamov A."/>
            <person name="Lipzen A."/>
            <person name="Mereny Z."/>
            <person name="Hegedus B."/>
            <person name="Baldrian P."/>
            <person name="Stursova M."/>
            <person name="Weitz H."/>
            <person name="Taylor A."/>
            <person name="Grigoriev I.V."/>
            <person name="Nagy L.G."/>
            <person name="Martin F."/>
            <person name="Kauserud H."/>
        </authorList>
    </citation>
    <scope>NUCLEOTIDE SEQUENCE</scope>
    <source>
        <strain evidence="3">CBHHK188m</strain>
    </source>
</reference>
<evidence type="ECO:0000313" key="3">
    <source>
        <dbReference type="EMBL" id="KAJ7720079.1"/>
    </source>
</evidence>
<feature type="transmembrane region" description="Helical" evidence="2">
    <location>
        <begin position="67"/>
        <end position="89"/>
    </location>
</feature>
<feature type="region of interest" description="Disordered" evidence="1">
    <location>
        <begin position="173"/>
        <end position="196"/>
    </location>
</feature>
<organism evidence="3 4">
    <name type="scientific">Mycena maculata</name>
    <dbReference type="NCBI Taxonomy" id="230809"/>
    <lineage>
        <taxon>Eukaryota</taxon>
        <taxon>Fungi</taxon>
        <taxon>Dikarya</taxon>
        <taxon>Basidiomycota</taxon>
        <taxon>Agaricomycotina</taxon>
        <taxon>Agaricomycetes</taxon>
        <taxon>Agaricomycetidae</taxon>
        <taxon>Agaricales</taxon>
        <taxon>Marasmiineae</taxon>
        <taxon>Mycenaceae</taxon>
        <taxon>Mycena</taxon>
    </lineage>
</organism>
<proteinExistence type="predicted"/>
<keyword evidence="2" id="KW-0812">Transmembrane</keyword>
<dbReference type="Proteomes" id="UP001215280">
    <property type="component" value="Unassembled WGS sequence"/>
</dbReference>
<comment type="caution">
    <text evidence="3">The sequence shown here is derived from an EMBL/GenBank/DDBJ whole genome shotgun (WGS) entry which is preliminary data.</text>
</comment>
<keyword evidence="2" id="KW-1133">Transmembrane helix</keyword>
<accession>A0AAD7MK40</accession>
<evidence type="ECO:0000313" key="4">
    <source>
        <dbReference type="Proteomes" id="UP001215280"/>
    </source>
</evidence>
<name>A0AAD7MK40_9AGAR</name>
<dbReference type="EMBL" id="JARJLG010000284">
    <property type="protein sequence ID" value="KAJ7720079.1"/>
    <property type="molecule type" value="Genomic_DNA"/>
</dbReference>
<evidence type="ECO:0000256" key="1">
    <source>
        <dbReference type="SAM" id="MobiDB-lite"/>
    </source>
</evidence>
<keyword evidence="2" id="KW-0472">Membrane</keyword>
<keyword evidence="4" id="KW-1185">Reference proteome</keyword>
<protein>
    <submittedName>
        <fullName evidence="3">Uncharacterized protein</fullName>
    </submittedName>
</protein>
<dbReference type="AlphaFoldDB" id="A0AAD7MK40"/>
<evidence type="ECO:0000256" key="2">
    <source>
        <dbReference type="SAM" id="Phobius"/>
    </source>
</evidence>
<gene>
    <name evidence="3" type="ORF">DFH07DRAFT_309325</name>
</gene>